<dbReference type="InterPro" id="IPR012865">
    <property type="entry name" value="DUF1642"/>
</dbReference>
<dbReference type="Pfam" id="PF07852">
    <property type="entry name" value="DUF1642"/>
    <property type="match status" value="1"/>
</dbReference>
<dbReference type="RefSeq" id="WP_209525277.1">
    <property type="nucleotide sequence ID" value="NZ_JAEEGA010000002.1"/>
</dbReference>
<gene>
    <name evidence="1" type="ORF">I6N95_05085</name>
</gene>
<dbReference type="AlphaFoldDB" id="A0A940P2Q9"/>
<keyword evidence="2" id="KW-1185">Reference proteome</keyword>
<sequence length="191" mass="21573">MNELIKGIKELNKAIRYKLSKKYCPNQAPMSPSVVEILEKQVVLNDSLIKQLANVEYNRKVIKVPQFVAEYLKKGNEDEQIAALIYQKFLGVMNTMENGDLKEWLRGQSFETLLALKIGYEVEEEPKYYIKVGDKLYFKNWGEDGTCPVFEIDDVPGGVTGITAVDLQEAEMTAGIIGGTVEEVGQSWIKM</sequence>
<dbReference type="Proteomes" id="UP000674938">
    <property type="component" value="Unassembled WGS sequence"/>
</dbReference>
<dbReference type="EMBL" id="JAEEGA010000002">
    <property type="protein sequence ID" value="MBP1040384.1"/>
    <property type="molecule type" value="Genomic_DNA"/>
</dbReference>
<proteinExistence type="predicted"/>
<protein>
    <submittedName>
        <fullName evidence="1">DUF1642 domain-containing protein</fullName>
    </submittedName>
</protein>
<comment type="caution">
    <text evidence="1">The sequence shown here is derived from an EMBL/GenBank/DDBJ whole genome shotgun (WGS) entry which is preliminary data.</text>
</comment>
<name>A0A940P2Q9_9ENTE</name>
<evidence type="ECO:0000313" key="1">
    <source>
        <dbReference type="EMBL" id="MBP1040384.1"/>
    </source>
</evidence>
<organism evidence="1 2">
    <name type="scientific">Vagococcus allomyrinae</name>
    <dbReference type="NCBI Taxonomy" id="2794353"/>
    <lineage>
        <taxon>Bacteria</taxon>
        <taxon>Bacillati</taxon>
        <taxon>Bacillota</taxon>
        <taxon>Bacilli</taxon>
        <taxon>Lactobacillales</taxon>
        <taxon>Enterococcaceae</taxon>
        <taxon>Vagococcus</taxon>
    </lineage>
</organism>
<evidence type="ECO:0000313" key="2">
    <source>
        <dbReference type="Proteomes" id="UP000674938"/>
    </source>
</evidence>
<reference evidence="1" key="1">
    <citation type="submission" date="2020-12" db="EMBL/GenBank/DDBJ databases">
        <title>Vagococcus allomyrinae sp. nov. and Enterococcus lavae sp. nov., isolated from the larvae of Allomyrina dichotoma.</title>
        <authorList>
            <person name="Lee S.D."/>
        </authorList>
    </citation>
    <scope>NUCLEOTIDE SEQUENCE</scope>
    <source>
        <strain evidence="1">BWB3-3</strain>
    </source>
</reference>
<accession>A0A940P2Q9</accession>